<comment type="subcellular location">
    <subcellularLocation>
        <location evidence="1">Cell outer membrane</location>
        <topology evidence="1">Multi-pass membrane protein</topology>
    </subcellularLocation>
</comment>
<dbReference type="Pfam" id="PF02563">
    <property type="entry name" value="Poly_export"/>
    <property type="match status" value="1"/>
</dbReference>
<organism evidence="18 19">
    <name type="scientific">Neolewinella maritima</name>
    <dbReference type="NCBI Taxonomy" id="1383882"/>
    <lineage>
        <taxon>Bacteria</taxon>
        <taxon>Pseudomonadati</taxon>
        <taxon>Bacteroidota</taxon>
        <taxon>Saprospiria</taxon>
        <taxon>Saprospirales</taxon>
        <taxon>Lewinellaceae</taxon>
        <taxon>Neolewinella</taxon>
    </lineage>
</organism>
<evidence type="ECO:0000256" key="15">
    <source>
        <dbReference type="SAM" id="SignalP"/>
    </source>
</evidence>
<dbReference type="InterPro" id="IPR054765">
    <property type="entry name" value="SLBB_dom"/>
</dbReference>
<keyword evidence="10" id="KW-0626">Porin</keyword>
<keyword evidence="19" id="KW-1185">Reference proteome</keyword>
<evidence type="ECO:0000256" key="3">
    <source>
        <dbReference type="ARBA" id="ARBA00022448"/>
    </source>
</evidence>
<comment type="similarity">
    <text evidence="2">Belongs to the BexD/CtrA/VexA family.</text>
</comment>
<comment type="caution">
    <text evidence="18">The sequence shown here is derived from an EMBL/GenBank/DDBJ whole genome shotgun (WGS) entry which is preliminary data.</text>
</comment>
<proteinExistence type="inferred from homology"/>
<keyword evidence="13" id="KW-0998">Cell outer membrane</keyword>
<evidence type="ECO:0000256" key="10">
    <source>
        <dbReference type="ARBA" id="ARBA00023114"/>
    </source>
</evidence>
<evidence type="ECO:0000259" key="17">
    <source>
        <dbReference type="Pfam" id="PF22461"/>
    </source>
</evidence>
<name>A0ABN8EYS9_9BACT</name>
<gene>
    <name evidence="18" type="ORF">LEM8419_00254</name>
</gene>
<reference evidence="18" key="1">
    <citation type="submission" date="2021-12" db="EMBL/GenBank/DDBJ databases">
        <authorList>
            <person name="Rodrigo-Torres L."/>
            <person name="Arahal R. D."/>
            <person name="Lucena T."/>
        </authorList>
    </citation>
    <scope>NUCLEOTIDE SEQUENCE</scope>
    <source>
        <strain evidence="18">CECT 8419</strain>
    </source>
</reference>
<evidence type="ECO:0000256" key="8">
    <source>
        <dbReference type="ARBA" id="ARBA00023047"/>
    </source>
</evidence>
<feature type="domain" description="Polysaccharide export protein N-terminal" evidence="16">
    <location>
        <begin position="44"/>
        <end position="147"/>
    </location>
</feature>
<keyword evidence="3" id="KW-0813">Transport</keyword>
<evidence type="ECO:0000256" key="12">
    <source>
        <dbReference type="ARBA" id="ARBA00023139"/>
    </source>
</evidence>
<evidence type="ECO:0000313" key="19">
    <source>
        <dbReference type="Proteomes" id="UP000837803"/>
    </source>
</evidence>
<dbReference type="Proteomes" id="UP000837803">
    <property type="component" value="Unassembled WGS sequence"/>
</dbReference>
<keyword evidence="14" id="KW-0449">Lipoprotein</keyword>
<evidence type="ECO:0000256" key="7">
    <source>
        <dbReference type="ARBA" id="ARBA00022729"/>
    </source>
</evidence>
<dbReference type="RefSeq" id="WP_238749159.1">
    <property type="nucleotide sequence ID" value="NZ_CAKLPZ010000001.1"/>
</dbReference>
<keyword evidence="9" id="KW-0406">Ion transport</keyword>
<keyword evidence="11" id="KW-0472">Membrane</keyword>
<protein>
    <recommendedName>
        <fullName evidence="20">Polysaccharide export protein</fullName>
    </recommendedName>
</protein>
<evidence type="ECO:0008006" key="20">
    <source>
        <dbReference type="Google" id="ProtNLM"/>
    </source>
</evidence>
<dbReference type="InterPro" id="IPR003715">
    <property type="entry name" value="Poly_export_N"/>
</dbReference>
<feature type="domain" description="SLBB" evidence="17">
    <location>
        <begin position="152"/>
        <end position="231"/>
    </location>
</feature>
<dbReference type="Pfam" id="PF22461">
    <property type="entry name" value="SLBB_2"/>
    <property type="match status" value="1"/>
</dbReference>
<evidence type="ECO:0000256" key="11">
    <source>
        <dbReference type="ARBA" id="ARBA00023136"/>
    </source>
</evidence>
<keyword evidence="5" id="KW-0762">Sugar transport</keyword>
<feature type="chain" id="PRO_5045628445" description="Polysaccharide export protein" evidence="15">
    <location>
        <begin position="24"/>
        <end position="267"/>
    </location>
</feature>
<dbReference type="EMBL" id="CAKLPZ010000001">
    <property type="protein sequence ID" value="CAH0998959.1"/>
    <property type="molecule type" value="Genomic_DNA"/>
</dbReference>
<evidence type="ECO:0000256" key="9">
    <source>
        <dbReference type="ARBA" id="ARBA00023065"/>
    </source>
</evidence>
<evidence type="ECO:0000256" key="6">
    <source>
        <dbReference type="ARBA" id="ARBA00022692"/>
    </source>
</evidence>
<keyword evidence="6" id="KW-0812">Transmembrane</keyword>
<evidence type="ECO:0000259" key="16">
    <source>
        <dbReference type="Pfam" id="PF02563"/>
    </source>
</evidence>
<dbReference type="InterPro" id="IPR049712">
    <property type="entry name" value="Poly_export"/>
</dbReference>
<dbReference type="PANTHER" id="PTHR33619:SF3">
    <property type="entry name" value="POLYSACCHARIDE EXPORT PROTEIN GFCE-RELATED"/>
    <property type="match status" value="1"/>
</dbReference>
<keyword evidence="7 15" id="KW-0732">Signal</keyword>
<evidence type="ECO:0000256" key="1">
    <source>
        <dbReference type="ARBA" id="ARBA00004571"/>
    </source>
</evidence>
<keyword evidence="4" id="KW-1134">Transmembrane beta strand</keyword>
<dbReference type="Gene3D" id="3.10.560.10">
    <property type="entry name" value="Outer membrane lipoprotein wza domain like"/>
    <property type="match status" value="1"/>
</dbReference>
<evidence type="ECO:0000256" key="2">
    <source>
        <dbReference type="ARBA" id="ARBA00009450"/>
    </source>
</evidence>
<evidence type="ECO:0000313" key="18">
    <source>
        <dbReference type="EMBL" id="CAH0998959.1"/>
    </source>
</evidence>
<dbReference type="PANTHER" id="PTHR33619">
    <property type="entry name" value="POLYSACCHARIDE EXPORT PROTEIN GFCE-RELATED"/>
    <property type="match status" value="1"/>
</dbReference>
<keyword evidence="12" id="KW-0564">Palmitate</keyword>
<evidence type="ECO:0000256" key="13">
    <source>
        <dbReference type="ARBA" id="ARBA00023237"/>
    </source>
</evidence>
<evidence type="ECO:0000256" key="5">
    <source>
        <dbReference type="ARBA" id="ARBA00022597"/>
    </source>
</evidence>
<keyword evidence="8" id="KW-0625">Polysaccharide transport</keyword>
<sequence length="267" mass="29339">MNSTFGIVLSFLCLALASSCVSYQELVNFEGEDLTTISPEMIDNNYDLTVQPEDLLKIDVSSLNPDAALPFNIVPQNTQMGQQGAGGGNGSSVLELTTGYFVDRAGYIDFPVLGAIQVEGLTLTQVKDRIVDRLENGYLKQPVINIRYLNFKITILGAVTNPGTVRLSNKRITVLEALGMAGDLTNYANRNNILVIREEDGQRTFTYLDLQSSEVFSSDYFYLQQNDVIYVQPIRAVVATVADPGQRIVQYVSAGLALISIFVAFTR</sequence>
<accession>A0ABN8EYS9</accession>
<evidence type="ECO:0000256" key="14">
    <source>
        <dbReference type="ARBA" id="ARBA00023288"/>
    </source>
</evidence>
<evidence type="ECO:0000256" key="4">
    <source>
        <dbReference type="ARBA" id="ARBA00022452"/>
    </source>
</evidence>
<feature type="signal peptide" evidence="15">
    <location>
        <begin position="1"/>
        <end position="23"/>
    </location>
</feature>